<dbReference type="OrthoDB" id="8649508at2"/>
<proteinExistence type="predicted"/>
<organism evidence="1 2">
    <name type="scientific">Caballeronia calidae</name>
    <dbReference type="NCBI Taxonomy" id="1777139"/>
    <lineage>
        <taxon>Bacteria</taxon>
        <taxon>Pseudomonadati</taxon>
        <taxon>Pseudomonadota</taxon>
        <taxon>Betaproteobacteria</taxon>
        <taxon>Burkholderiales</taxon>
        <taxon>Burkholderiaceae</taxon>
        <taxon>Caballeronia</taxon>
    </lineage>
</organism>
<accession>A0A158EE81</accession>
<comment type="caution">
    <text evidence="1">The sequence shown here is derived from an EMBL/GenBank/DDBJ whole genome shotgun (WGS) entry which is preliminary data.</text>
</comment>
<reference evidence="1" key="1">
    <citation type="submission" date="2016-01" db="EMBL/GenBank/DDBJ databases">
        <authorList>
            <person name="Peeters C."/>
        </authorList>
    </citation>
    <scope>NUCLEOTIDE SEQUENCE</scope>
    <source>
        <strain evidence="1">LMG 29321</strain>
    </source>
</reference>
<dbReference type="Proteomes" id="UP000071859">
    <property type="component" value="Unassembled WGS sequence"/>
</dbReference>
<dbReference type="EMBL" id="FCOX02000075">
    <property type="protein sequence ID" value="SAL05175.1"/>
    <property type="molecule type" value="Genomic_DNA"/>
</dbReference>
<sequence length="137" mass="15914">MGMFSFRAHEEAENMRDIFRQERRRNFVADVVPTPDDNDRRSRYLDGQAFSTERSYFSVRLVEMRLAEAGNYFSTYLPMCTCFLSFPYGGGTRNVPYIVKLDMLKDKIGADAPTDLGKKIEFKNIYIVRDIRCDPAV</sequence>
<gene>
    <name evidence="1" type="ORF">AWB78_07340</name>
</gene>
<dbReference type="RefSeq" id="WP_157697733.1">
    <property type="nucleotide sequence ID" value="NZ_FCOX02000075.1"/>
</dbReference>
<evidence type="ECO:0000313" key="1">
    <source>
        <dbReference type="EMBL" id="SAL05175.1"/>
    </source>
</evidence>
<evidence type="ECO:0000313" key="2">
    <source>
        <dbReference type="Proteomes" id="UP000071859"/>
    </source>
</evidence>
<dbReference type="AlphaFoldDB" id="A0A158EE81"/>
<name>A0A158EE81_9BURK</name>
<keyword evidence="2" id="KW-1185">Reference proteome</keyword>
<protein>
    <submittedName>
        <fullName evidence="1">Uncharacterized protein</fullName>
    </submittedName>
</protein>